<dbReference type="Pfam" id="PF20282">
    <property type="entry name" value="CTD6"/>
    <property type="match status" value="1"/>
</dbReference>
<dbReference type="STRING" id="49186.SAMN05421647_11381"/>
<organism evidence="2 3">
    <name type="scientific">Marinobacterium stanieri</name>
    <dbReference type="NCBI Taxonomy" id="49186"/>
    <lineage>
        <taxon>Bacteria</taxon>
        <taxon>Pseudomonadati</taxon>
        <taxon>Pseudomonadota</taxon>
        <taxon>Gammaproteobacteria</taxon>
        <taxon>Oceanospirillales</taxon>
        <taxon>Oceanospirillaceae</taxon>
        <taxon>Marinobacterium</taxon>
    </lineage>
</organism>
<reference evidence="3" key="1">
    <citation type="submission" date="2017-01" db="EMBL/GenBank/DDBJ databases">
        <authorList>
            <person name="Varghese N."/>
            <person name="Submissions S."/>
        </authorList>
    </citation>
    <scope>NUCLEOTIDE SEQUENCE [LARGE SCALE GENOMIC DNA]</scope>
    <source>
        <strain evidence="3">DSM 7027</strain>
    </source>
</reference>
<name>A0A1N6XCD5_9GAMM</name>
<evidence type="ECO:0000259" key="1">
    <source>
        <dbReference type="Pfam" id="PF20282"/>
    </source>
</evidence>
<evidence type="ECO:0000313" key="3">
    <source>
        <dbReference type="Proteomes" id="UP000186895"/>
    </source>
</evidence>
<gene>
    <name evidence="2" type="ORF">SAMN05421647_11381</name>
</gene>
<dbReference type="EMBL" id="FTMN01000013">
    <property type="protein sequence ID" value="SIR00005.1"/>
    <property type="molecule type" value="Genomic_DNA"/>
</dbReference>
<protein>
    <recommendedName>
        <fullName evidence="1">ABC-three component systems C-terminal domain-containing protein</fullName>
    </recommendedName>
</protein>
<keyword evidence="3" id="KW-1185">Reference proteome</keyword>
<sequence length="357" mass="40358">MSLFKTTTQPLKEPAVATVAPTPASSAIVPAIDLLRVFSPGQWEDFALEWAHSLKSRYQRVERCGGAGDLGRDVVAFVSDDEWHNYQCKHYKDPLQPNQVVLELGKLCYYVHERAYSAPTEYYFVAPQGAGNSLSLLFKKPEELRERLIKDWATKCEEHITSTKKVPLTGELLDLVEGFDFSIVSYVPPMDLIEQHALTRWHAARFPGGLPPRPPTEVPHIDEERFESPYISRLLEAYSDHTGMVLSAVDLAAHEPLLRHLLRSRERFFHAESLRNFSRESLPPGQFENLQEEFFDAVIDTVEDTSHTDGFQRVKAATGVAQQLDPTNNALRQVLGVKDKAGICHQLADNARLKWVP</sequence>
<feature type="domain" description="ABC-three component systems C-terminal" evidence="1">
    <location>
        <begin position="227"/>
        <end position="355"/>
    </location>
</feature>
<dbReference type="Proteomes" id="UP000186895">
    <property type="component" value="Unassembled WGS sequence"/>
</dbReference>
<dbReference type="RefSeq" id="WP_076466149.1">
    <property type="nucleotide sequence ID" value="NZ_FTMN01000013.1"/>
</dbReference>
<proteinExistence type="predicted"/>
<dbReference type="InterPro" id="IPR046914">
    <property type="entry name" value="ABC-3C_CTD6"/>
</dbReference>
<evidence type="ECO:0000313" key="2">
    <source>
        <dbReference type="EMBL" id="SIR00005.1"/>
    </source>
</evidence>
<dbReference type="AlphaFoldDB" id="A0A1N6XCD5"/>
<accession>A0A1N6XCD5</accession>